<evidence type="ECO:0000313" key="1">
    <source>
        <dbReference type="EMBL" id="MBB6444554.1"/>
    </source>
</evidence>
<name>A0A7X0LVR4_9BACI</name>
<protein>
    <submittedName>
        <fullName evidence="1">Uncharacterized protein</fullName>
    </submittedName>
</protein>
<organism evidence="1 2">
    <name type="scientific">Bacillus benzoevorans</name>
    <dbReference type="NCBI Taxonomy" id="1456"/>
    <lineage>
        <taxon>Bacteria</taxon>
        <taxon>Bacillati</taxon>
        <taxon>Bacillota</taxon>
        <taxon>Bacilli</taxon>
        <taxon>Bacillales</taxon>
        <taxon>Bacillaceae</taxon>
        <taxon>Bacillus</taxon>
    </lineage>
</organism>
<gene>
    <name evidence="1" type="ORF">HNR53_001163</name>
</gene>
<evidence type="ECO:0000313" key="2">
    <source>
        <dbReference type="Proteomes" id="UP000531594"/>
    </source>
</evidence>
<accession>A0A7X0LVR4</accession>
<proteinExistence type="predicted"/>
<dbReference type="Pfam" id="PF20140">
    <property type="entry name" value="DUF6530"/>
    <property type="match status" value="1"/>
</dbReference>
<dbReference type="AlphaFoldDB" id="A0A7X0LVR4"/>
<dbReference type="RefSeq" id="WP_184523758.1">
    <property type="nucleotide sequence ID" value="NZ_JACHGK010000003.1"/>
</dbReference>
<keyword evidence="2" id="KW-1185">Reference proteome</keyword>
<dbReference type="Proteomes" id="UP000531594">
    <property type="component" value="Unassembled WGS sequence"/>
</dbReference>
<reference evidence="1 2" key="1">
    <citation type="submission" date="2020-08" db="EMBL/GenBank/DDBJ databases">
        <title>Genomic Encyclopedia of Type Strains, Phase IV (KMG-IV): sequencing the most valuable type-strain genomes for metagenomic binning, comparative biology and taxonomic classification.</title>
        <authorList>
            <person name="Goeker M."/>
        </authorList>
    </citation>
    <scope>NUCLEOTIDE SEQUENCE [LARGE SCALE GENOMIC DNA]</scope>
    <source>
        <strain evidence="1 2">DSM 5391</strain>
    </source>
</reference>
<sequence length="137" mass="15832">MRVPEHLQHKPIIGVDNYEGFDGMHSNITDAKALSIGKSQWDENEMAAKVWRHTTGDDTGKWSRQSEELPLHRVLDLSILIASIYSMDGETFPVTSLNEVIINPSEYNKLKEFLNKNKRHLQPRFSELKKLLEKMDI</sequence>
<dbReference type="EMBL" id="JACHGK010000003">
    <property type="protein sequence ID" value="MBB6444554.1"/>
    <property type="molecule type" value="Genomic_DNA"/>
</dbReference>
<comment type="caution">
    <text evidence="1">The sequence shown here is derived from an EMBL/GenBank/DDBJ whole genome shotgun (WGS) entry which is preliminary data.</text>
</comment>
<dbReference type="InterPro" id="IPR045352">
    <property type="entry name" value="DUF6530"/>
</dbReference>